<dbReference type="Pfam" id="PF00155">
    <property type="entry name" value="Aminotran_1_2"/>
    <property type="match status" value="1"/>
</dbReference>
<dbReference type="Gene3D" id="3.40.640.10">
    <property type="entry name" value="Type I PLP-dependent aspartate aminotransferase-like (Major domain)"/>
    <property type="match status" value="1"/>
</dbReference>
<evidence type="ECO:0000256" key="4">
    <source>
        <dbReference type="ARBA" id="ARBA00022679"/>
    </source>
</evidence>
<dbReference type="CDD" id="cd00609">
    <property type="entry name" value="AAT_like"/>
    <property type="match status" value="1"/>
</dbReference>
<dbReference type="PANTHER" id="PTHR46383">
    <property type="entry name" value="ASPARTATE AMINOTRANSFERASE"/>
    <property type="match status" value="1"/>
</dbReference>
<proteinExistence type="inferred from homology"/>
<gene>
    <name evidence="7" type="ORF">J3R75_002485</name>
</gene>
<evidence type="ECO:0000256" key="1">
    <source>
        <dbReference type="ARBA" id="ARBA00001933"/>
    </source>
</evidence>
<dbReference type="AlphaFoldDB" id="A0AAE3VHG0"/>
<evidence type="ECO:0000256" key="3">
    <source>
        <dbReference type="ARBA" id="ARBA00022576"/>
    </source>
</evidence>
<name>A0AAE3VHG0_9BACT</name>
<dbReference type="InterPro" id="IPR050596">
    <property type="entry name" value="AspAT/PAT-like"/>
</dbReference>
<evidence type="ECO:0000313" key="7">
    <source>
        <dbReference type="EMBL" id="MDQ0290378.1"/>
    </source>
</evidence>
<dbReference type="GO" id="GO:0006520">
    <property type="term" value="P:amino acid metabolic process"/>
    <property type="evidence" value="ECO:0007669"/>
    <property type="project" value="InterPro"/>
</dbReference>
<dbReference type="RefSeq" id="WP_307261866.1">
    <property type="nucleotide sequence ID" value="NZ_JAUSVL010000001.1"/>
</dbReference>
<dbReference type="NCBIfam" id="NF006388">
    <property type="entry name" value="PRK08637.1"/>
    <property type="match status" value="1"/>
</dbReference>
<keyword evidence="4" id="KW-0808">Transferase</keyword>
<dbReference type="SUPFAM" id="SSF53383">
    <property type="entry name" value="PLP-dependent transferases"/>
    <property type="match status" value="1"/>
</dbReference>
<organism evidence="7 8">
    <name type="scientific">Oligosphaera ethanolica</name>
    <dbReference type="NCBI Taxonomy" id="760260"/>
    <lineage>
        <taxon>Bacteria</taxon>
        <taxon>Pseudomonadati</taxon>
        <taxon>Lentisphaerota</taxon>
        <taxon>Oligosphaeria</taxon>
        <taxon>Oligosphaerales</taxon>
        <taxon>Oligosphaeraceae</taxon>
        <taxon>Oligosphaera</taxon>
    </lineage>
</organism>
<comment type="cofactor">
    <cofactor evidence="1">
        <name>pyridoxal 5'-phosphate</name>
        <dbReference type="ChEBI" id="CHEBI:597326"/>
    </cofactor>
</comment>
<feature type="domain" description="Aminotransferase class I/classII large" evidence="6">
    <location>
        <begin position="66"/>
        <end position="425"/>
    </location>
</feature>
<dbReference type="InterPro" id="IPR015424">
    <property type="entry name" value="PyrdxlP-dep_Trfase"/>
</dbReference>
<dbReference type="InterPro" id="IPR015421">
    <property type="entry name" value="PyrdxlP-dep_Trfase_major"/>
</dbReference>
<dbReference type="InterPro" id="IPR004839">
    <property type="entry name" value="Aminotransferase_I/II_large"/>
</dbReference>
<evidence type="ECO:0000313" key="8">
    <source>
        <dbReference type="Proteomes" id="UP001238163"/>
    </source>
</evidence>
<keyword evidence="8" id="KW-1185">Reference proteome</keyword>
<keyword evidence="5" id="KW-0663">Pyridoxal phosphate</keyword>
<dbReference type="EMBL" id="JAUSVL010000001">
    <property type="protein sequence ID" value="MDQ0290378.1"/>
    <property type="molecule type" value="Genomic_DNA"/>
</dbReference>
<dbReference type="Gene3D" id="3.90.1150.10">
    <property type="entry name" value="Aspartate Aminotransferase, domain 1"/>
    <property type="match status" value="1"/>
</dbReference>
<keyword evidence="3 7" id="KW-0032">Aminotransferase</keyword>
<dbReference type="Proteomes" id="UP001238163">
    <property type="component" value="Unassembled WGS sequence"/>
</dbReference>
<evidence type="ECO:0000256" key="2">
    <source>
        <dbReference type="ARBA" id="ARBA00007441"/>
    </source>
</evidence>
<evidence type="ECO:0000256" key="5">
    <source>
        <dbReference type="ARBA" id="ARBA00022898"/>
    </source>
</evidence>
<evidence type="ECO:0000259" key="6">
    <source>
        <dbReference type="Pfam" id="PF00155"/>
    </source>
</evidence>
<dbReference type="GO" id="GO:0030170">
    <property type="term" value="F:pyridoxal phosphate binding"/>
    <property type="evidence" value="ECO:0007669"/>
    <property type="project" value="InterPro"/>
</dbReference>
<protein>
    <submittedName>
        <fullName evidence="7">Aspartate/methionine/tyrosine aminotransferase</fullName>
    </submittedName>
</protein>
<comment type="similarity">
    <text evidence="2">Belongs to the class-I pyridoxal-phosphate-dependent aminotransferase family.</text>
</comment>
<dbReference type="PANTHER" id="PTHR46383:SF1">
    <property type="entry name" value="ASPARTATE AMINOTRANSFERASE"/>
    <property type="match status" value="1"/>
</dbReference>
<sequence length="438" mass="47797">MNPLAQELNQKIVAANPHVFAMLSDLGKEIFFPSKGILSQSAEASKQAKRFNATIGTAMSDGQAMFLPSLMEQLPGIKANDALLYAPSPGLPALRACWREKTLHDNPSLVGKGFSLPVVTNGLSHGLSIIADMFINPGDTFIYPDKNWDNYHLNYMVRSGAVAKLFPFFNGGGFNVAAFRAALQEHSAGQEKVIVLLNFPNNPSGYAPTEAEGAAIADALVETAERGVNVVAIIDDAYYGLFFEADVMRESLFTKLAGRHPRLLAIKADAATKEVYVWGLRVGFLSLSVGGAEEGSVLYEALTAKIGGLIRSVVSNCSALSQFLIVQALQNPRFYDERAAKVALMQRRALKVKAVLANPRYADAWEPYPFNSGYFMCLCIKKVDAEVLRKHLLEKYGVGTISITPTDLRVAFSCLEEGDIQEVFDLIYQAWQDLAAKS</sequence>
<accession>A0AAE3VHG0</accession>
<comment type="caution">
    <text evidence="7">The sequence shown here is derived from an EMBL/GenBank/DDBJ whole genome shotgun (WGS) entry which is preliminary data.</text>
</comment>
<reference evidence="7" key="1">
    <citation type="submission" date="2023-07" db="EMBL/GenBank/DDBJ databases">
        <title>Genomic Encyclopedia of Type Strains, Phase IV (KMG-IV): sequencing the most valuable type-strain genomes for metagenomic binning, comparative biology and taxonomic classification.</title>
        <authorList>
            <person name="Goeker M."/>
        </authorList>
    </citation>
    <scope>NUCLEOTIDE SEQUENCE</scope>
    <source>
        <strain evidence="7">DSM 24202</strain>
    </source>
</reference>
<dbReference type="InterPro" id="IPR015422">
    <property type="entry name" value="PyrdxlP-dep_Trfase_small"/>
</dbReference>
<dbReference type="GO" id="GO:0008483">
    <property type="term" value="F:transaminase activity"/>
    <property type="evidence" value="ECO:0007669"/>
    <property type="project" value="UniProtKB-KW"/>
</dbReference>